<feature type="transmembrane region" description="Helical" evidence="7">
    <location>
        <begin position="167"/>
        <end position="191"/>
    </location>
</feature>
<name>A0A1G9IX50_9FIRM</name>
<dbReference type="GO" id="GO:0005886">
    <property type="term" value="C:plasma membrane"/>
    <property type="evidence" value="ECO:0007669"/>
    <property type="project" value="UniProtKB-SubCell"/>
</dbReference>
<accession>A0A1G9IX50</accession>
<feature type="transmembrane region" description="Helical" evidence="7">
    <location>
        <begin position="102"/>
        <end position="123"/>
    </location>
</feature>
<keyword evidence="3" id="KW-0997">Cell inner membrane</keyword>
<gene>
    <name evidence="9" type="ORF">SAMN05660472_02956</name>
</gene>
<evidence type="ECO:0000256" key="1">
    <source>
        <dbReference type="ARBA" id="ARBA00004429"/>
    </source>
</evidence>
<dbReference type="RefSeq" id="WP_176762203.1">
    <property type="nucleotide sequence ID" value="NZ_FNFP01000014.1"/>
</dbReference>
<feature type="transmembrane region" description="Helical" evidence="7">
    <location>
        <begin position="135"/>
        <end position="161"/>
    </location>
</feature>
<evidence type="ECO:0000313" key="10">
    <source>
        <dbReference type="Proteomes" id="UP000198718"/>
    </source>
</evidence>
<evidence type="ECO:0000313" key="9">
    <source>
        <dbReference type="EMBL" id="SDL29533.1"/>
    </source>
</evidence>
<evidence type="ECO:0000256" key="7">
    <source>
        <dbReference type="SAM" id="Phobius"/>
    </source>
</evidence>
<feature type="transmembrane region" description="Helical" evidence="7">
    <location>
        <begin position="241"/>
        <end position="259"/>
    </location>
</feature>
<keyword evidence="6 7" id="KW-0472">Membrane</keyword>
<dbReference type="Proteomes" id="UP000198718">
    <property type="component" value="Unassembled WGS sequence"/>
</dbReference>
<dbReference type="PANTHER" id="PTHR33362">
    <property type="entry name" value="SIALIC ACID TRAP TRANSPORTER PERMEASE PROTEIN SIAT-RELATED"/>
    <property type="match status" value="1"/>
</dbReference>
<evidence type="ECO:0000256" key="3">
    <source>
        <dbReference type="ARBA" id="ARBA00022519"/>
    </source>
</evidence>
<feature type="transmembrane region" description="Helical" evidence="7">
    <location>
        <begin position="301"/>
        <end position="326"/>
    </location>
</feature>
<reference evidence="9 10" key="1">
    <citation type="submission" date="2016-10" db="EMBL/GenBank/DDBJ databases">
        <authorList>
            <person name="de Groot N.N."/>
        </authorList>
    </citation>
    <scope>NUCLEOTIDE SEQUENCE [LARGE SCALE GENOMIC DNA]</scope>
    <source>
        <strain evidence="9 10">DSM 18346</strain>
    </source>
</reference>
<evidence type="ECO:0000256" key="5">
    <source>
        <dbReference type="ARBA" id="ARBA00022989"/>
    </source>
</evidence>
<evidence type="ECO:0000256" key="2">
    <source>
        <dbReference type="ARBA" id="ARBA00022475"/>
    </source>
</evidence>
<dbReference type="GO" id="GO:0022857">
    <property type="term" value="F:transmembrane transporter activity"/>
    <property type="evidence" value="ECO:0007669"/>
    <property type="project" value="TreeGrafter"/>
</dbReference>
<dbReference type="PANTHER" id="PTHR33362:SF3">
    <property type="entry name" value="SIALIC ACID TRAP TRANSPORTER PERMEASE PROTEIN SIAT"/>
    <property type="match status" value="1"/>
</dbReference>
<protein>
    <submittedName>
        <fullName evidence="9">TRAP transporter, DctM subunit</fullName>
    </submittedName>
</protein>
<dbReference type="AlphaFoldDB" id="A0A1G9IX50"/>
<dbReference type="Pfam" id="PF06808">
    <property type="entry name" value="DctM"/>
    <property type="match status" value="1"/>
</dbReference>
<dbReference type="PIRSF" id="PIRSF006066">
    <property type="entry name" value="HI0050"/>
    <property type="match status" value="1"/>
</dbReference>
<evidence type="ECO:0000259" key="8">
    <source>
        <dbReference type="Pfam" id="PF06808"/>
    </source>
</evidence>
<evidence type="ECO:0000256" key="4">
    <source>
        <dbReference type="ARBA" id="ARBA00022692"/>
    </source>
</evidence>
<sequence>MNPLILLMSSFFVMIFIKIPISFSLTLSSMLTMAYIGLPFTTILNNMYASVNSFPLLAVPFFLLLGRLMNDGGITLRLVQFSSMMVGHIKGGLGHINVMVSMLFAGLSGSAAADTAGIGAMLIPAMEKDGYDTDFSVAVTAASSTLGVIIPPSIMMVIYGAMGQVSIGALFLAGVVPGLLIGLSQMGYVYYMAKKRGYPSNPKVSLKEKGSAFVKAFPPLLLPLIILLGITAGIFTATEAAAVAVVYGLFLMFIVYRSFKVQDIPGVLKDAVVGYAVPMFAVASAGIMGWLIAYLNAPQMIASWILGITSSYFGIYLMIVAFLLMIGTFLSPLTAIIIFLPIIQQLGAVANLNHIHLGIIVVLTLSLGMVTPPYGICLLIAAQIGKLSAPRAFVAILPLIGLVLLIIFAGIAVPDLFLFLPKLFMPDFV</sequence>
<dbReference type="NCBIfam" id="TIGR00786">
    <property type="entry name" value="dctM"/>
    <property type="match status" value="1"/>
</dbReference>
<feature type="transmembrane region" description="Helical" evidence="7">
    <location>
        <begin position="393"/>
        <end position="420"/>
    </location>
</feature>
<proteinExistence type="predicted"/>
<keyword evidence="10" id="KW-1185">Reference proteome</keyword>
<feature type="transmembrane region" description="Helical" evidence="7">
    <location>
        <begin position="271"/>
        <end position="295"/>
    </location>
</feature>
<feature type="transmembrane region" description="Helical" evidence="7">
    <location>
        <begin position="212"/>
        <end position="235"/>
    </location>
</feature>
<feature type="domain" description="TRAP C4-dicarboxylate transport system permease DctM subunit" evidence="8">
    <location>
        <begin position="10"/>
        <end position="414"/>
    </location>
</feature>
<keyword evidence="5 7" id="KW-1133">Transmembrane helix</keyword>
<evidence type="ECO:0000256" key="6">
    <source>
        <dbReference type="ARBA" id="ARBA00023136"/>
    </source>
</evidence>
<feature type="transmembrane region" description="Helical" evidence="7">
    <location>
        <begin position="48"/>
        <end position="66"/>
    </location>
</feature>
<keyword evidence="4 7" id="KW-0812">Transmembrane</keyword>
<feature type="transmembrane region" description="Helical" evidence="7">
    <location>
        <begin position="358"/>
        <end position="381"/>
    </location>
</feature>
<organism evidence="9 10">
    <name type="scientific">Natronincola ferrireducens</name>
    <dbReference type="NCBI Taxonomy" id="393762"/>
    <lineage>
        <taxon>Bacteria</taxon>
        <taxon>Bacillati</taxon>
        <taxon>Bacillota</taxon>
        <taxon>Clostridia</taxon>
        <taxon>Peptostreptococcales</taxon>
        <taxon>Natronincolaceae</taxon>
        <taxon>Natronincola</taxon>
    </lineage>
</organism>
<comment type="subcellular location">
    <subcellularLocation>
        <location evidence="1">Cell inner membrane</location>
        <topology evidence="1">Multi-pass membrane protein</topology>
    </subcellularLocation>
</comment>
<feature type="transmembrane region" description="Helical" evidence="7">
    <location>
        <begin position="12"/>
        <end position="36"/>
    </location>
</feature>
<dbReference type="InterPro" id="IPR010656">
    <property type="entry name" value="DctM"/>
</dbReference>
<dbReference type="InterPro" id="IPR004681">
    <property type="entry name" value="TRAP_DctM"/>
</dbReference>
<keyword evidence="2" id="KW-1003">Cell membrane</keyword>
<dbReference type="STRING" id="393762.SAMN05660472_02956"/>
<dbReference type="EMBL" id="FNFP01000014">
    <property type="protein sequence ID" value="SDL29533.1"/>
    <property type="molecule type" value="Genomic_DNA"/>
</dbReference>